<gene>
    <name evidence="2" type="ORF">SCHPADRAFT_939814</name>
</gene>
<reference evidence="2 3" key="1">
    <citation type="submission" date="2015-04" db="EMBL/GenBank/DDBJ databases">
        <title>Complete genome sequence of Schizopora paradoxa KUC8140, a cosmopolitan wood degrader in East Asia.</title>
        <authorList>
            <consortium name="DOE Joint Genome Institute"/>
            <person name="Min B."/>
            <person name="Park H."/>
            <person name="Jang Y."/>
            <person name="Kim J.-J."/>
            <person name="Kim K.H."/>
            <person name="Pangilinan J."/>
            <person name="Lipzen A."/>
            <person name="Riley R."/>
            <person name="Grigoriev I.V."/>
            <person name="Spatafora J.W."/>
            <person name="Choi I.-G."/>
        </authorList>
    </citation>
    <scope>NUCLEOTIDE SEQUENCE [LARGE SCALE GENOMIC DNA]</scope>
    <source>
        <strain evidence="2 3">KUC8140</strain>
    </source>
</reference>
<accession>A0A0H2RQ91</accession>
<feature type="region of interest" description="Disordered" evidence="1">
    <location>
        <begin position="1"/>
        <end position="42"/>
    </location>
</feature>
<evidence type="ECO:0000313" key="2">
    <source>
        <dbReference type="EMBL" id="KLO14140.1"/>
    </source>
</evidence>
<sequence>MESHANPSLRLASDHDDVHADETKAVRERINPNTPPSHAPLVPIDALEDDEDLFLDTHAIYTVASPAALPDFTAHTTPAFTITDEEGTIAADVYFANPDAQEESNVTSFNGELDGDAISPTDGEDTAILGHFSNNSDDSLIFHFSPPLQATNLNDIAEDAVVDLEPFSLYDFPRHDFEGVADKAFDFDESGSDEDDDSEIRYEASSPFPRAPWLSDDQDSHFKFN</sequence>
<organism evidence="2 3">
    <name type="scientific">Schizopora paradoxa</name>
    <dbReference type="NCBI Taxonomy" id="27342"/>
    <lineage>
        <taxon>Eukaryota</taxon>
        <taxon>Fungi</taxon>
        <taxon>Dikarya</taxon>
        <taxon>Basidiomycota</taxon>
        <taxon>Agaricomycotina</taxon>
        <taxon>Agaricomycetes</taxon>
        <taxon>Hymenochaetales</taxon>
        <taxon>Schizoporaceae</taxon>
        <taxon>Schizopora</taxon>
    </lineage>
</organism>
<evidence type="ECO:0000313" key="3">
    <source>
        <dbReference type="Proteomes" id="UP000053477"/>
    </source>
</evidence>
<feature type="region of interest" description="Disordered" evidence="1">
    <location>
        <begin position="185"/>
        <end position="225"/>
    </location>
</feature>
<dbReference type="AlphaFoldDB" id="A0A0H2RQ91"/>
<proteinExistence type="predicted"/>
<dbReference type="Proteomes" id="UP000053477">
    <property type="component" value="Unassembled WGS sequence"/>
</dbReference>
<dbReference type="EMBL" id="KQ085948">
    <property type="protein sequence ID" value="KLO14140.1"/>
    <property type="molecule type" value="Genomic_DNA"/>
</dbReference>
<keyword evidence="3" id="KW-1185">Reference proteome</keyword>
<name>A0A0H2RQ91_9AGAM</name>
<dbReference type="InParanoid" id="A0A0H2RQ91"/>
<feature type="compositionally biased region" description="Basic and acidic residues" evidence="1">
    <location>
        <begin position="12"/>
        <end position="30"/>
    </location>
</feature>
<evidence type="ECO:0000256" key="1">
    <source>
        <dbReference type="SAM" id="MobiDB-lite"/>
    </source>
</evidence>
<feature type="compositionally biased region" description="Acidic residues" evidence="1">
    <location>
        <begin position="187"/>
        <end position="198"/>
    </location>
</feature>
<protein>
    <submittedName>
        <fullName evidence="2">Uncharacterized protein</fullName>
    </submittedName>
</protein>